<accession>A0ABT2QNQ1</accession>
<dbReference type="InterPro" id="IPR026843">
    <property type="entry name" value="SbcD_C"/>
</dbReference>
<keyword evidence="9 10" id="KW-0233">DNA recombination</keyword>
<dbReference type="RefSeq" id="WP_262854954.1">
    <property type="nucleotide sequence ID" value="NZ_JAOPKZ010000003.1"/>
</dbReference>
<comment type="similarity">
    <text evidence="1 10">Belongs to the SbcD family.</text>
</comment>
<dbReference type="Pfam" id="PF00149">
    <property type="entry name" value="Metallophos"/>
    <property type="match status" value="1"/>
</dbReference>
<dbReference type="GO" id="GO:0004527">
    <property type="term" value="F:exonuclease activity"/>
    <property type="evidence" value="ECO:0007669"/>
    <property type="project" value="UniProtKB-KW"/>
</dbReference>
<keyword evidence="14" id="KW-1185">Reference proteome</keyword>
<reference evidence="13 14" key="1">
    <citation type="journal article" date="2023" name="Int. J. Syst. Evol. Microbiol.">
        <title>Streptococcus sciuri sp. nov., Staphylococcus marylandisciuri sp. nov. and Staphylococcus americanisciuri sp. nov., isolated from faeces of eastern grey squirrel (Sciurus carolinensis).</title>
        <authorList>
            <person name="Volokhov D.V."/>
            <person name="Zagorodnyaya T.A."/>
            <person name="Furtak V.A."/>
            <person name="Nattanmai G."/>
            <person name="Randall L."/>
            <person name="Jose S."/>
            <person name="Gao Y."/>
            <person name="Eisenberg T."/>
            <person name="Delmonte P."/>
            <person name="Blom J."/>
            <person name="Mitchell K.K."/>
        </authorList>
    </citation>
    <scope>NUCLEOTIDE SEQUENCE [LARGE SCALE GENOMIC DNA]</scope>
    <source>
        <strain evidence="13 14">SQ8-PEA</strain>
    </source>
</reference>
<comment type="caution">
    <text evidence="13">The sequence shown here is derived from an EMBL/GenBank/DDBJ whole genome shotgun (WGS) entry which is preliminary data.</text>
</comment>
<keyword evidence="8 10" id="KW-0269">Exonuclease</keyword>
<dbReference type="NCBIfam" id="NF041753">
    <property type="entry name" value="sbcd_Staph"/>
    <property type="match status" value="1"/>
</dbReference>
<dbReference type="InterPro" id="IPR004843">
    <property type="entry name" value="Calcineurin-like_PHP"/>
</dbReference>
<dbReference type="InterPro" id="IPR029052">
    <property type="entry name" value="Metallo-depent_PP-like"/>
</dbReference>
<dbReference type="Gene3D" id="3.60.21.10">
    <property type="match status" value="1"/>
</dbReference>
<dbReference type="NCBIfam" id="TIGR00619">
    <property type="entry name" value="sbcd"/>
    <property type="match status" value="1"/>
</dbReference>
<dbReference type="EMBL" id="JAOPKZ010000003">
    <property type="protein sequence ID" value="MCU5745584.1"/>
    <property type="molecule type" value="Genomic_DNA"/>
</dbReference>
<proteinExistence type="inferred from homology"/>
<dbReference type="PANTHER" id="PTHR30337">
    <property type="entry name" value="COMPONENT OF ATP-DEPENDENT DSDNA EXONUCLEASE"/>
    <property type="match status" value="1"/>
</dbReference>
<feature type="domain" description="Calcineurin-like phosphoesterase" evidence="11">
    <location>
        <begin position="1"/>
        <end position="214"/>
    </location>
</feature>
<dbReference type="InterPro" id="IPR004593">
    <property type="entry name" value="SbcD"/>
</dbReference>
<protein>
    <recommendedName>
        <fullName evidence="3 10">Nuclease SbcCD subunit D</fullName>
    </recommendedName>
</protein>
<evidence type="ECO:0000256" key="7">
    <source>
        <dbReference type="ARBA" id="ARBA00022801"/>
    </source>
</evidence>
<evidence type="ECO:0000256" key="5">
    <source>
        <dbReference type="ARBA" id="ARBA00022722"/>
    </source>
</evidence>
<evidence type="ECO:0000256" key="6">
    <source>
        <dbReference type="ARBA" id="ARBA00022759"/>
    </source>
</evidence>
<name>A0ABT2QNQ1_9STAP</name>
<evidence type="ECO:0000313" key="13">
    <source>
        <dbReference type="EMBL" id="MCU5745584.1"/>
    </source>
</evidence>
<dbReference type="InterPro" id="IPR050535">
    <property type="entry name" value="DNA_Repair-Maintenance_Comp"/>
</dbReference>
<gene>
    <name evidence="10" type="primary">sbcD</name>
    <name evidence="13" type="ORF">N9R04_02460</name>
</gene>
<dbReference type="Proteomes" id="UP001209553">
    <property type="component" value="Unassembled WGS sequence"/>
</dbReference>
<organism evidence="13 14">
    <name type="scientific">Staphylococcus marylandisciuri</name>
    <dbReference type="NCBI Taxonomy" id="2981529"/>
    <lineage>
        <taxon>Bacteria</taxon>
        <taxon>Bacillati</taxon>
        <taxon>Bacillota</taxon>
        <taxon>Bacilli</taxon>
        <taxon>Bacillales</taxon>
        <taxon>Staphylococcaceae</taxon>
        <taxon>Staphylococcus</taxon>
    </lineage>
</organism>
<keyword evidence="7 10" id="KW-0378">Hydrolase</keyword>
<comment type="subunit">
    <text evidence="2 10">Heterodimer of SbcC and SbcD.</text>
</comment>
<keyword evidence="4 10" id="KW-0235">DNA replication</keyword>
<evidence type="ECO:0000256" key="2">
    <source>
        <dbReference type="ARBA" id="ARBA00011322"/>
    </source>
</evidence>
<dbReference type="PANTHER" id="PTHR30337:SF0">
    <property type="entry name" value="NUCLEASE SBCCD SUBUNIT D"/>
    <property type="match status" value="1"/>
</dbReference>
<dbReference type="CDD" id="cd00840">
    <property type="entry name" value="MPP_Mre11_N"/>
    <property type="match status" value="1"/>
</dbReference>
<sequence length="377" mass="43198">MKIIHTADWHLGKILNGQSLIEDQRFILDKFIKAMSEEEPDLIIIAGDVYDTSYPNKEAVNLLETTIQELNLNMHIPIIIINGNHDGRSRLNYGSKWFDKTSLYIRTEIEDIYEPVNINGVKIFTLPFATLAELKDYFRDNSIENYEEGISLCLNEISKQLNLNEVNLLVGHLTVQGGVKSDSEREITIGTVEEVQEKNFKQFDRVLLGHLHHPFSIHSNYISYSGSLLQYSFSEATQAKGYKVLQLSDEGIKETFRPIDPLRSLEVIEGSYEDVIQENIKLKNKYNYVQFKLSNLEHVTDPMLHLKSIYPNTLSLINDDLALIAEKTQTKVKLNNRTDSEIISDFFEYATDIKMSEVQRQTVEQMLSQLTGGDANL</sequence>
<dbReference type="InterPro" id="IPR053381">
    <property type="entry name" value="SbcCD_nuclease"/>
</dbReference>
<evidence type="ECO:0000259" key="11">
    <source>
        <dbReference type="Pfam" id="PF00149"/>
    </source>
</evidence>
<evidence type="ECO:0000256" key="4">
    <source>
        <dbReference type="ARBA" id="ARBA00022705"/>
    </source>
</evidence>
<evidence type="ECO:0000256" key="10">
    <source>
        <dbReference type="RuleBase" id="RU363069"/>
    </source>
</evidence>
<keyword evidence="5 10" id="KW-0540">Nuclease</keyword>
<evidence type="ECO:0000313" key="14">
    <source>
        <dbReference type="Proteomes" id="UP001209553"/>
    </source>
</evidence>
<dbReference type="SUPFAM" id="SSF56300">
    <property type="entry name" value="Metallo-dependent phosphatases"/>
    <property type="match status" value="1"/>
</dbReference>
<evidence type="ECO:0000256" key="8">
    <source>
        <dbReference type="ARBA" id="ARBA00022839"/>
    </source>
</evidence>
<evidence type="ECO:0000256" key="3">
    <source>
        <dbReference type="ARBA" id="ARBA00013365"/>
    </source>
</evidence>
<keyword evidence="6 10" id="KW-0255">Endonuclease</keyword>
<dbReference type="Pfam" id="PF12320">
    <property type="entry name" value="SbcD_C"/>
    <property type="match status" value="1"/>
</dbReference>
<feature type="domain" description="Nuclease SbcCD subunit D C-terminal" evidence="12">
    <location>
        <begin position="262"/>
        <end position="348"/>
    </location>
</feature>
<evidence type="ECO:0000256" key="1">
    <source>
        <dbReference type="ARBA" id="ARBA00010555"/>
    </source>
</evidence>
<evidence type="ECO:0000256" key="9">
    <source>
        <dbReference type="ARBA" id="ARBA00023172"/>
    </source>
</evidence>
<evidence type="ECO:0000259" key="12">
    <source>
        <dbReference type="Pfam" id="PF12320"/>
    </source>
</evidence>
<dbReference type="InterPro" id="IPR041796">
    <property type="entry name" value="Mre11_N"/>
</dbReference>
<comment type="function">
    <text evidence="10">SbcCD cleaves DNA hairpin structures. These structures can inhibit DNA replication and are intermediates in certain DNA recombination reactions. The complex acts as a 3'-&gt;5' double strand exonuclease that can open hairpins. It also has a 5' single-strand endonuclease activity.</text>
</comment>